<dbReference type="InterPro" id="IPR036875">
    <property type="entry name" value="Znf_CCHC_sf"/>
</dbReference>
<dbReference type="AlphaFoldDB" id="A0A2U1LYT7"/>
<keyword evidence="4" id="KW-1185">Reference proteome</keyword>
<protein>
    <recommendedName>
        <fullName evidence="2">CCHC-type domain-containing protein</fullName>
    </recommendedName>
</protein>
<evidence type="ECO:0000313" key="3">
    <source>
        <dbReference type="EMBL" id="PWA54168.1"/>
    </source>
</evidence>
<comment type="caution">
    <text evidence="3">The sequence shown here is derived from an EMBL/GenBank/DDBJ whole genome shotgun (WGS) entry which is preliminary data.</text>
</comment>
<reference evidence="3 4" key="1">
    <citation type="journal article" date="2018" name="Mol. Plant">
        <title>The genome of Artemisia annua provides insight into the evolution of Asteraceae family and artemisinin biosynthesis.</title>
        <authorList>
            <person name="Shen Q."/>
            <person name="Zhang L."/>
            <person name="Liao Z."/>
            <person name="Wang S."/>
            <person name="Yan T."/>
            <person name="Shi P."/>
            <person name="Liu M."/>
            <person name="Fu X."/>
            <person name="Pan Q."/>
            <person name="Wang Y."/>
            <person name="Lv Z."/>
            <person name="Lu X."/>
            <person name="Zhang F."/>
            <person name="Jiang W."/>
            <person name="Ma Y."/>
            <person name="Chen M."/>
            <person name="Hao X."/>
            <person name="Li L."/>
            <person name="Tang Y."/>
            <person name="Lv G."/>
            <person name="Zhou Y."/>
            <person name="Sun X."/>
            <person name="Brodelius P.E."/>
            <person name="Rose J.K.C."/>
            <person name="Tang K."/>
        </authorList>
    </citation>
    <scope>NUCLEOTIDE SEQUENCE [LARGE SCALE GENOMIC DNA]</scope>
    <source>
        <strain evidence="4">cv. Huhao1</strain>
        <tissue evidence="3">Leaf</tissue>
    </source>
</reference>
<dbReference type="EMBL" id="PKPP01007164">
    <property type="protein sequence ID" value="PWA54168.1"/>
    <property type="molecule type" value="Genomic_DNA"/>
</dbReference>
<dbReference type="InterPro" id="IPR054722">
    <property type="entry name" value="PolX-like_BBD"/>
</dbReference>
<dbReference type="InterPro" id="IPR001878">
    <property type="entry name" value="Znf_CCHC"/>
</dbReference>
<evidence type="ECO:0000313" key="4">
    <source>
        <dbReference type="Proteomes" id="UP000245207"/>
    </source>
</evidence>
<dbReference type="PANTHER" id="PTHR47592">
    <property type="entry name" value="PBF68 PROTEIN"/>
    <property type="match status" value="1"/>
</dbReference>
<feature type="domain" description="CCHC-type" evidence="2">
    <location>
        <begin position="14"/>
        <end position="30"/>
    </location>
</feature>
<dbReference type="GO" id="GO:0003676">
    <property type="term" value="F:nucleic acid binding"/>
    <property type="evidence" value="ECO:0007669"/>
    <property type="project" value="InterPro"/>
</dbReference>
<dbReference type="Pfam" id="PF00098">
    <property type="entry name" value="zf-CCHC"/>
    <property type="match status" value="1"/>
</dbReference>
<keyword evidence="1" id="KW-0479">Metal-binding</keyword>
<gene>
    <name evidence="3" type="ORF">CTI12_AA438110</name>
</gene>
<name>A0A2U1LYT7_ARTAN</name>
<dbReference type="Gene3D" id="4.10.60.10">
    <property type="entry name" value="Zinc finger, CCHC-type"/>
    <property type="match status" value="1"/>
</dbReference>
<keyword evidence="1" id="KW-0862">Zinc</keyword>
<dbReference type="Proteomes" id="UP000245207">
    <property type="component" value="Unassembled WGS sequence"/>
</dbReference>
<dbReference type="OrthoDB" id="2391219at2759"/>
<keyword evidence="1" id="KW-0863">Zinc-finger</keyword>
<sequence>MPQKNNSKAKKTGKCHVCGDAGHFARDCKERKSDSKKVGLQDTTRKCNVYGETGHYARECKGKKSDTVKMVLKEILGFETKSNMKAQGWYLAIGSSAHVCYSRTCKVLTLSNVLHIPKISKCIVSVSKLDVLGYIMSLGGGRCVIKNTHEVIVHVCNSRDMFVDYQPVTGYEVVLENNSPVDVVGFRTVKLQFTTGKVLTLENVFHIPKIIKCCISVGKLIMMGFTVGFWCEGCDIKKVIDHEVNLDIDDHADVTGIGKSVFSITCGDGEYVIKLGGVVTFKGYHDGVLYKNNLMLEPPLAKVVHHETIGLLIAKEHPDLTKSGVRGWYLLSMCTMHVCNLRDMFVDYQPVTGHEVVLKNYSRVDVVGFGTVKLQLTTGNVLTLENVFHIPSIIRCCLSMNKLLEMGFGVGLHAEGCYVKKGQQIVGNGVVENGLFKLGVIDERSGGNQA</sequence>
<accession>A0A2U1LYT7</accession>
<proteinExistence type="predicted"/>
<organism evidence="3 4">
    <name type="scientific">Artemisia annua</name>
    <name type="common">Sweet wormwood</name>
    <dbReference type="NCBI Taxonomy" id="35608"/>
    <lineage>
        <taxon>Eukaryota</taxon>
        <taxon>Viridiplantae</taxon>
        <taxon>Streptophyta</taxon>
        <taxon>Embryophyta</taxon>
        <taxon>Tracheophyta</taxon>
        <taxon>Spermatophyta</taxon>
        <taxon>Magnoliopsida</taxon>
        <taxon>eudicotyledons</taxon>
        <taxon>Gunneridae</taxon>
        <taxon>Pentapetalae</taxon>
        <taxon>asterids</taxon>
        <taxon>campanulids</taxon>
        <taxon>Asterales</taxon>
        <taxon>Asteraceae</taxon>
        <taxon>Asteroideae</taxon>
        <taxon>Anthemideae</taxon>
        <taxon>Artemisiinae</taxon>
        <taxon>Artemisia</taxon>
    </lineage>
</organism>
<evidence type="ECO:0000259" key="2">
    <source>
        <dbReference type="PROSITE" id="PS50158"/>
    </source>
</evidence>
<evidence type="ECO:0000256" key="1">
    <source>
        <dbReference type="PROSITE-ProRule" id="PRU00047"/>
    </source>
</evidence>
<dbReference type="Pfam" id="PF22936">
    <property type="entry name" value="Pol_BBD"/>
    <property type="match status" value="2"/>
</dbReference>
<dbReference type="GO" id="GO:0008270">
    <property type="term" value="F:zinc ion binding"/>
    <property type="evidence" value="ECO:0007669"/>
    <property type="project" value="UniProtKB-KW"/>
</dbReference>
<dbReference type="PROSITE" id="PS50158">
    <property type="entry name" value="ZF_CCHC"/>
    <property type="match status" value="1"/>
</dbReference>
<dbReference type="SUPFAM" id="SSF57756">
    <property type="entry name" value="Retrovirus zinc finger-like domains"/>
    <property type="match status" value="1"/>
</dbReference>
<dbReference type="SMART" id="SM00343">
    <property type="entry name" value="ZnF_C2HC"/>
    <property type="match status" value="2"/>
</dbReference>